<dbReference type="OrthoDB" id="343582at2759"/>
<feature type="compositionally biased region" description="Basic and acidic residues" evidence="14">
    <location>
        <begin position="562"/>
        <end position="591"/>
    </location>
</feature>
<dbReference type="GO" id="GO:0005737">
    <property type="term" value="C:cytoplasm"/>
    <property type="evidence" value="ECO:0007669"/>
    <property type="project" value="TreeGrafter"/>
</dbReference>
<evidence type="ECO:0000256" key="10">
    <source>
        <dbReference type="ARBA" id="ARBA00057101"/>
    </source>
</evidence>
<dbReference type="Proteomes" id="UP000192223">
    <property type="component" value="Unplaced"/>
</dbReference>
<feature type="compositionally biased region" description="Polar residues" evidence="14">
    <location>
        <begin position="381"/>
        <end position="398"/>
    </location>
</feature>
<evidence type="ECO:0000256" key="11">
    <source>
        <dbReference type="ARBA" id="ARBA00063659"/>
    </source>
</evidence>
<feature type="compositionally biased region" description="Polar residues" evidence="14">
    <location>
        <begin position="332"/>
        <end position="369"/>
    </location>
</feature>
<evidence type="ECO:0000256" key="7">
    <source>
        <dbReference type="ARBA" id="ARBA00022990"/>
    </source>
</evidence>
<dbReference type="FunFam" id="1.25.40.90:FF:000015">
    <property type="entry name" value="Pre-mRNA cleavage complex 2 protein Pcf11"/>
    <property type="match status" value="1"/>
</dbReference>
<keyword evidence="5" id="KW-0507">mRNA processing</keyword>
<organism evidence="16 17">
    <name type="scientific">Agrilus planipennis</name>
    <name type="common">Emerald ash borer</name>
    <name type="synonym">Agrilus marcopoli</name>
    <dbReference type="NCBI Taxonomy" id="224129"/>
    <lineage>
        <taxon>Eukaryota</taxon>
        <taxon>Metazoa</taxon>
        <taxon>Ecdysozoa</taxon>
        <taxon>Arthropoda</taxon>
        <taxon>Hexapoda</taxon>
        <taxon>Insecta</taxon>
        <taxon>Pterygota</taxon>
        <taxon>Neoptera</taxon>
        <taxon>Endopterygota</taxon>
        <taxon>Coleoptera</taxon>
        <taxon>Polyphaga</taxon>
        <taxon>Elateriformia</taxon>
        <taxon>Buprestoidea</taxon>
        <taxon>Buprestidae</taxon>
        <taxon>Agrilinae</taxon>
        <taxon>Agrilus</taxon>
    </lineage>
</organism>
<feature type="region of interest" description="Disordered" evidence="14">
    <location>
        <begin position="641"/>
        <end position="687"/>
    </location>
</feature>
<evidence type="ECO:0000256" key="9">
    <source>
        <dbReference type="ARBA" id="ARBA00023242"/>
    </source>
</evidence>
<dbReference type="Pfam" id="PF20845">
    <property type="entry name" value="Pcf11_helical"/>
    <property type="match status" value="1"/>
</dbReference>
<dbReference type="Gene3D" id="1.25.40.90">
    <property type="match status" value="1"/>
</dbReference>
<keyword evidence="2" id="KW-0488">Methylation</keyword>
<dbReference type="GO" id="GO:0005849">
    <property type="term" value="C:mRNA cleavage factor complex"/>
    <property type="evidence" value="ECO:0007669"/>
    <property type="project" value="TreeGrafter"/>
</dbReference>
<dbReference type="InterPro" id="IPR054127">
    <property type="entry name" value="Pcf11_C"/>
</dbReference>
<dbReference type="GeneID" id="108733341"/>
<dbReference type="FunCoup" id="A0A1W4WHK2">
    <property type="interactions" value="1705"/>
</dbReference>
<keyword evidence="6" id="KW-0832">Ubl conjugation</keyword>
<feature type="compositionally biased region" description="Polar residues" evidence="14">
    <location>
        <begin position="1178"/>
        <end position="1189"/>
    </location>
</feature>
<keyword evidence="16" id="KW-1185">Reference proteome</keyword>
<keyword evidence="8" id="KW-0175">Coiled coil</keyword>
<protein>
    <recommendedName>
        <fullName evidence="12">Pre-mRNA cleavage complex 2 protein Pcf11</fullName>
    </recommendedName>
    <alternativeName>
        <fullName evidence="13">Pre-mRNA cleavage complex II protein Pcf11</fullName>
    </alternativeName>
</protein>
<evidence type="ECO:0000256" key="13">
    <source>
        <dbReference type="ARBA" id="ARBA00083113"/>
    </source>
</evidence>
<feature type="region of interest" description="Disordered" evidence="14">
    <location>
        <begin position="256"/>
        <end position="275"/>
    </location>
</feature>
<evidence type="ECO:0000256" key="4">
    <source>
        <dbReference type="ARBA" id="ARBA00022553"/>
    </source>
</evidence>
<feature type="compositionally biased region" description="Basic and acidic residues" evidence="14">
    <location>
        <begin position="313"/>
        <end position="331"/>
    </location>
</feature>
<feature type="compositionally biased region" description="Low complexity" evidence="14">
    <location>
        <begin position="286"/>
        <end position="297"/>
    </location>
</feature>
<dbReference type="RefSeq" id="XP_018319947.1">
    <property type="nucleotide sequence ID" value="XM_018464445.1"/>
</dbReference>
<dbReference type="InterPro" id="IPR045154">
    <property type="entry name" value="PCF11-like"/>
</dbReference>
<keyword evidence="4" id="KW-0597">Phosphoprotein</keyword>
<sequence>MASSNEVKEEYASSLRDLTFNSKPLISVLTILAEENIQHAKDIVGVIENHLTRVRTEVKLPVLYLIDCIIKNVGREYTSLFCQNIVSTFCSVFEQVDEKTRSEMFKLRQTWNDVLPQKKLYALDVQIKQLDPAWPVTAPPPNNSIHLNPKFLKNAPTGVTKASTGKIVPVSGGSSVDPETLSMQQKLINKQKELLELQQRKLELELLQTQVRLQEQLKGKIVSSSTSDTKTVTSQKTTSAHSQNLLLKPGVTKELSPTINVKPSTGSNLRSKYSQSLSAMKSKLLQQQQTASDQTTTPHVAPVNSALVNAQRPTRDPRLLRLQEKQQEGDRQQVSATENVNSNVHLESKSKTTSPQIIQSENKVVTNKMSVRDNRTEPRSVSKNKSFGQGKSKTLPTRSSSPIKPSPKTSATSKKTTSKFSHGSKSSTSSASDFSGSSSSIDSPSKSKNGFYSKNRSPSKSPLKAKKKSFLVTADKEKLGQKRDDSSPRNKNPELGYVASECTEIVCNDKKSDKLPTAICKSDKVMKTFKSDSSSIIKELKPSAKNRNYMRRNREASISPEPPHDVDLRVSGPPEKHLRLQGDTSDCKSDNLDNPGMDVDLRQLPGMIGKKRPSTETADSPSLKKAKTELFDVLFGSEDTDLRQLPPVSPKIVERPKTPPPPIISEVKESSPQLVLSRDKESPKKTHLDLLRAKLASATHRDKFEKMQFSSVEKDDSKAYEDTDMRKFTSLEKVDRIFISPADEQCIKTGNMTKAQETALMNKIIAQIETQKLREAKRKESEASTVLQPISDDELDVDGEFSGSDIEDVNSGHAKSVDYGDKDDRVTPAFNQSDENFSKQPMSIDPREIRRPAWRGRRIRGTWENYPGGIVGPFRPPFRGRQDPWIRSSNPTMHPGPWRPMNSGYLRSHPYGENLGHDGSEQSQGSPNAYPTGEETPGDIVFSESIQDGVKTINIDGVPRVIRFYDETAVIFMSWDDPREISFQVGNRGVTFDDKDTFVLSFGDNYREVLIGGSPHKIRFGGPTKEIFIDGKGYECYFGSPGISIDLDGKMAHLKLDGPPPQVKIGTTKRTDLVAGRINLIVDAKIIIPVYLDCKVQHFEVNGKLHKLKFINSLKKVIIDDIVYPITFGGLPKAVILSGTKRFIRFSVLPKGIKPGNVVIKDMENIGIYDSSPKPENENSQDSLSTEQSKIAEAVIPASEPKSLPLGVEDDADRNSNDPQIFQNFISQQSFNNLDLLSNVMTTSMSSSANASSYQIEDNDHQTISDNTTHLTSTEETPKPILPPTLNINELFQKLVATGIVTTISSSLSTIKSTDAVTTSASKAPVTPAKLQTSNKIQKFLEDSKPVYFDKPETLKMRQPSLIQALYVGMQCSSCGMRFPPELSMHYSQHLDWHFRQNRKGKKNIRKAASRKWYYSLTDWKNFEEIEDIEEREKSYFENQSHVEGNPNEEEEEIEIPSVPADKDVQDACCEVCKERFEQFYNEEKEEWHLRMAIRVDGKTYHPLCHEDYLASLVDQTLLEDSKLSISHTDEEESKDNIPGLEVSEEPVVLDDDELEVIEDTGSADYEKEQTKEEPSELKEEDVEKQEENAEEEDDDDDVIIHEVIPEKIVVDDDDDEELPLEEISAEKKPIVVKEEIIDDGFVDVENGILQIKSAGTVKIKSEPIDPDELVVEDELEEERPCSSQGNIEFKPSIDGNVEYNTTTIPTTNTSIAGKIKINISKPIVTTALIKETKESVLDVNTECILSGHEICIDPSQPLPPGEEPVQLNVKPALQGVYLKKLPTVKKGTELTGLCSIM</sequence>
<gene>
    <name evidence="17" type="primary">LOC108733341</name>
</gene>
<dbReference type="PROSITE" id="PS51391">
    <property type="entry name" value="CID"/>
    <property type="match status" value="1"/>
</dbReference>
<evidence type="ECO:0000313" key="17">
    <source>
        <dbReference type="RefSeq" id="XP_018319947.1"/>
    </source>
</evidence>
<comment type="subcellular location">
    <subcellularLocation>
        <location evidence="1">Nucleus</location>
    </subcellularLocation>
</comment>
<evidence type="ECO:0000256" key="12">
    <source>
        <dbReference type="ARBA" id="ARBA00068814"/>
    </source>
</evidence>
<feature type="region of interest" description="Disordered" evidence="14">
    <location>
        <begin position="1560"/>
        <end position="1597"/>
    </location>
</feature>
<dbReference type="SMART" id="SM00582">
    <property type="entry name" value="RPR"/>
    <property type="match status" value="1"/>
</dbReference>
<dbReference type="STRING" id="224129.A0A1W4WHK2"/>
<evidence type="ECO:0000256" key="6">
    <source>
        <dbReference type="ARBA" id="ARBA00022843"/>
    </source>
</evidence>
<dbReference type="InterPro" id="IPR008942">
    <property type="entry name" value="ENTH_VHS"/>
</dbReference>
<feature type="domain" description="CID" evidence="15">
    <location>
        <begin position="3"/>
        <end position="131"/>
    </location>
</feature>
<dbReference type="GO" id="GO:0006369">
    <property type="term" value="P:termination of RNA polymerase II transcription"/>
    <property type="evidence" value="ECO:0007669"/>
    <property type="project" value="InterPro"/>
</dbReference>
<reference evidence="17" key="1">
    <citation type="submission" date="2025-08" db="UniProtKB">
        <authorList>
            <consortium name="RefSeq"/>
        </authorList>
    </citation>
    <scope>IDENTIFICATION</scope>
    <source>
        <tissue evidence="17">Entire body</tissue>
    </source>
</reference>
<dbReference type="GO" id="GO:0003729">
    <property type="term" value="F:mRNA binding"/>
    <property type="evidence" value="ECO:0007669"/>
    <property type="project" value="InterPro"/>
</dbReference>
<feature type="region of interest" description="Disordered" evidence="14">
    <location>
        <begin position="885"/>
        <end position="938"/>
    </location>
</feature>
<dbReference type="CDD" id="cd16982">
    <property type="entry name" value="CID_Pcf11"/>
    <property type="match status" value="1"/>
</dbReference>
<comment type="function">
    <text evidence="10">Component of pre-mRNA cleavage complex II, which promotes transcription termination by RNA polymerase II.</text>
</comment>
<dbReference type="InterPro" id="IPR048830">
    <property type="entry name" value="PCF11_helical"/>
</dbReference>
<feature type="region of interest" description="Disordered" evidence="14">
    <location>
        <begin position="1169"/>
        <end position="1189"/>
    </location>
</feature>
<feature type="region of interest" description="Disordered" evidence="14">
    <location>
        <begin position="531"/>
        <end position="623"/>
    </location>
</feature>
<accession>A0A1W4WHK2</accession>
<dbReference type="Pfam" id="PF21936">
    <property type="entry name" value="Pcf11_C"/>
    <property type="match status" value="1"/>
</dbReference>
<feature type="compositionally biased region" description="Basic and acidic residues" evidence="14">
    <location>
        <begin position="370"/>
        <end position="380"/>
    </location>
</feature>
<dbReference type="GO" id="GO:0031124">
    <property type="term" value="P:mRNA 3'-end processing"/>
    <property type="evidence" value="ECO:0007669"/>
    <property type="project" value="InterPro"/>
</dbReference>
<evidence type="ECO:0000256" key="1">
    <source>
        <dbReference type="ARBA" id="ARBA00004123"/>
    </source>
</evidence>
<feature type="compositionally biased region" description="Basic and acidic residues" evidence="14">
    <location>
        <begin position="677"/>
        <end position="687"/>
    </location>
</feature>
<feature type="region of interest" description="Disordered" evidence="14">
    <location>
        <begin position="802"/>
        <end position="823"/>
    </location>
</feature>
<feature type="compositionally biased region" description="Basic and acidic residues" evidence="14">
    <location>
        <begin position="474"/>
        <end position="492"/>
    </location>
</feature>
<dbReference type="GO" id="GO:0000993">
    <property type="term" value="F:RNA polymerase II complex binding"/>
    <property type="evidence" value="ECO:0007669"/>
    <property type="project" value="InterPro"/>
</dbReference>
<evidence type="ECO:0000256" key="8">
    <source>
        <dbReference type="ARBA" id="ARBA00023054"/>
    </source>
</evidence>
<dbReference type="PANTHER" id="PTHR15921">
    <property type="entry name" value="PRE-MRNA CLEAVAGE COMPLEX II"/>
    <property type="match status" value="1"/>
</dbReference>
<feature type="region of interest" description="Disordered" evidence="14">
    <location>
        <begin position="280"/>
        <end position="495"/>
    </location>
</feature>
<evidence type="ECO:0000256" key="3">
    <source>
        <dbReference type="ARBA" id="ARBA00022499"/>
    </source>
</evidence>
<dbReference type="InterPro" id="IPR047415">
    <property type="entry name" value="Pcf11_CID"/>
</dbReference>
<feature type="region of interest" description="Disordered" evidence="14">
    <location>
        <begin position="1255"/>
        <end position="1282"/>
    </location>
</feature>
<keyword evidence="9" id="KW-0539">Nucleus</keyword>
<evidence type="ECO:0000313" key="16">
    <source>
        <dbReference type="Proteomes" id="UP000192223"/>
    </source>
</evidence>
<comment type="subunit">
    <text evidence="11">Associates with the phosphorylated CTD domain of POLR2A /RNA polymerase II.</text>
</comment>
<feature type="compositionally biased region" description="Low complexity" evidence="14">
    <location>
        <begin position="399"/>
        <end position="448"/>
    </location>
</feature>
<dbReference type="InterPro" id="IPR006569">
    <property type="entry name" value="CID_dom"/>
</dbReference>
<evidence type="ECO:0000256" key="14">
    <source>
        <dbReference type="SAM" id="MobiDB-lite"/>
    </source>
</evidence>
<dbReference type="SUPFAM" id="SSF48464">
    <property type="entry name" value="ENTH/VHS domain"/>
    <property type="match status" value="1"/>
</dbReference>
<evidence type="ECO:0000256" key="5">
    <source>
        <dbReference type="ARBA" id="ARBA00022664"/>
    </source>
</evidence>
<dbReference type="InParanoid" id="A0A1W4WHK2"/>
<dbReference type="KEGG" id="apln:108733341"/>
<keyword evidence="3" id="KW-1017">Isopeptide bond</keyword>
<dbReference type="CTD" id="51585"/>
<dbReference type="PANTHER" id="PTHR15921:SF3">
    <property type="entry name" value="PRE-MRNA CLEAVAGE COMPLEX 2 PROTEIN PCF11"/>
    <property type="match status" value="1"/>
</dbReference>
<keyword evidence="7" id="KW-0007">Acetylation</keyword>
<feature type="compositionally biased region" description="Polar residues" evidence="14">
    <location>
        <begin position="1264"/>
        <end position="1275"/>
    </location>
</feature>
<name>A0A1W4WHK2_AGRPL</name>
<dbReference type="Pfam" id="PF04818">
    <property type="entry name" value="CID"/>
    <property type="match status" value="1"/>
</dbReference>
<proteinExistence type="predicted"/>
<evidence type="ECO:0000256" key="2">
    <source>
        <dbReference type="ARBA" id="ARBA00022481"/>
    </source>
</evidence>
<feature type="compositionally biased region" description="Acidic residues" evidence="14">
    <location>
        <begin position="1579"/>
        <end position="1597"/>
    </location>
</feature>
<feature type="compositionally biased region" description="Basic and acidic residues" evidence="14">
    <location>
        <begin position="1565"/>
        <end position="1578"/>
    </location>
</feature>
<evidence type="ECO:0000259" key="15">
    <source>
        <dbReference type="PROSITE" id="PS51391"/>
    </source>
</evidence>